<name>M3DHC0_STREZ</name>
<feature type="compositionally biased region" description="Basic residues" evidence="6">
    <location>
        <begin position="224"/>
        <end position="237"/>
    </location>
</feature>
<evidence type="ECO:0000313" key="8">
    <source>
        <dbReference type="EMBL" id="EMF29320.1"/>
    </source>
</evidence>
<dbReference type="GO" id="GO:0016020">
    <property type="term" value="C:membrane"/>
    <property type="evidence" value="ECO:0007669"/>
    <property type="project" value="UniProtKB-SubCell"/>
</dbReference>
<feature type="transmembrane region" description="Helical" evidence="7">
    <location>
        <begin position="57"/>
        <end position="74"/>
    </location>
</feature>
<accession>M3DHC0</accession>
<gene>
    <name evidence="8" type="ORF">H114_08951</name>
</gene>
<evidence type="ECO:0000256" key="3">
    <source>
        <dbReference type="ARBA" id="ARBA00022989"/>
    </source>
</evidence>
<keyword evidence="9" id="KW-1185">Reference proteome</keyword>
<evidence type="ECO:0000313" key="9">
    <source>
        <dbReference type="Proteomes" id="UP000011732"/>
    </source>
</evidence>
<sequence length="254" mass="27213">MPVGLVAVPLARVVLGESSLPGTRIDLLGMALATCGPVAVVWAIVHGESDGWTSRTVLGTFAAGAVLLAAFVLWERRARQPLLPLSLYRIRPFVLSNVVSVAMYFGFFGSIFLLAQYLQVAPERSPLHAGVLTLAWTLMPTFVAPLAGALTDRVGGGRLMALGLFLQAAGPAWLALAAGPDTPYTRLVGGMVIAGAGMGVRLRADGGRGPRLGRPGAPRQGLGRQHHRPRDRRRAGHRRPEQRLPPLRQRPRRP</sequence>
<dbReference type="GO" id="GO:0046677">
    <property type="term" value="P:response to antibiotic"/>
    <property type="evidence" value="ECO:0007669"/>
    <property type="project" value="UniProtKB-KW"/>
</dbReference>
<dbReference type="PANTHER" id="PTHR42718">
    <property type="entry name" value="MAJOR FACILITATOR SUPERFAMILY MULTIDRUG TRANSPORTER MFSC"/>
    <property type="match status" value="1"/>
</dbReference>
<feature type="transmembrane region" description="Helical" evidence="7">
    <location>
        <begin position="127"/>
        <end position="147"/>
    </location>
</feature>
<dbReference type="Proteomes" id="UP000011732">
    <property type="component" value="Unassembled WGS sequence"/>
</dbReference>
<feature type="transmembrane region" description="Helical" evidence="7">
    <location>
        <begin position="159"/>
        <end position="178"/>
    </location>
</feature>
<comment type="subcellular location">
    <subcellularLocation>
        <location evidence="1">Membrane</location>
        <topology evidence="1">Multi-pass membrane protein</topology>
    </subcellularLocation>
</comment>
<dbReference type="SUPFAM" id="SSF103473">
    <property type="entry name" value="MFS general substrate transporter"/>
    <property type="match status" value="1"/>
</dbReference>
<evidence type="ECO:0000256" key="6">
    <source>
        <dbReference type="SAM" id="MobiDB-lite"/>
    </source>
</evidence>
<feature type="region of interest" description="Disordered" evidence="6">
    <location>
        <begin position="204"/>
        <end position="254"/>
    </location>
</feature>
<evidence type="ECO:0000256" key="7">
    <source>
        <dbReference type="SAM" id="Phobius"/>
    </source>
</evidence>
<keyword evidence="3 7" id="KW-1133">Transmembrane helix</keyword>
<dbReference type="InterPro" id="IPR036259">
    <property type="entry name" value="MFS_trans_sf"/>
</dbReference>
<keyword evidence="5" id="KW-0046">Antibiotic resistance</keyword>
<dbReference type="PANTHER" id="PTHR42718:SF42">
    <property type="entry name" value="EXPORT PROTEIN"/>
    <property type="match status" value="1"/>
</dbReference>
<reference evidence="8 9" key="1">
    <citation type="journal article" date="2013" name="Genome Announc.">
        <title>Draft Genome Sequence of Streptomyces gancidicus Strain BKS 13-15.</title>
        <authorList>
            <person name="Kumar S."/>
            <person name="Kaur N."/>
            <person name="Singh N.K."/>
            <person name="Raghava G.P."/>
            <person name="Mayilraj S."/>
        </authorList>
    </citation>
    <scope>NUCLEOTIDE SEQUENCE [LARGE SCALE GENOMIC DNA]</scope>
    <source>
        <strain evidence="8 9">BKS 13-15</strain>
    </source>
</reference>
<dbReference type="RefSeq" id="WP_006131321.1">
    <property type="nucleotide sequence ID" value="NZ_AOHP01000050.1"/>
</dbReference>
<organism evidence="8 9">
    <name type="scientific">Streptomyces gancidicus BKS 13-15</name>
    <dbReference type="NCBI Taxonomy" id="1284664"/>
    <lineage>
        <taxon>Bacteria</taxon>
        <taxon>Bacillati</taxon>
        <taxon>Actinomycetota</taxon>
        <taxon>Actinomycetes</taxon>
        <taxon>Kitasatosporales</taxon>
        <taxon>Streptomycetaceae</taxon>
        <taxon>Streptomyces</taxon>
        <taxon>Streptomyces pseudogriseolus group</taxon>
    </lineage>
</organism>
<evidence type="ECO:0000256" key="5">
    <source>
        <dbReference type="ARBA" id="ARBA00023251"/>
    </source>
</evidence>
<keyword evidence="2 7" id="KW-0812">Transmembrane</keyword>
<dbReference type="AlphaFoldDB" id="M3DHC0"/>
<dbReference type="EMBL" id="AOHP01000050">
    <property type="protein sequence ID" value="EMF29320.1"/>
    <property type="molecule type" value="Genomic_DNA"/>
</dbReference>
<feature type="transmembrane region" description="Helical" evidence="7">
    <location>
        <begin position="94"/>
        <end position="115"/>
    </location>
</feature>
<evidence type="ECO:0000256" key="1">
    <source>
        <dbReference type="ARBA" id="ARBA00004141"/>
    </source>
</evidence>
<dbReference type="Gene3D" id="1.20.1250.20">
    <property type="entry name" value="MFS general substrate transporter like domains"/>
    <property type="match status" value="1"/>
</dbReference>
<protein>
    <submittedName>
        <fullName evidence="8">Transmembrane efflux protein</fullName>
    </submittedName>
</protein>
<comment type="caution">
    <text evidence="8">The sequence shown here is derived from an EMBL/GenBank/DDBJ whole genome shotgun (WGS) entry which is preliminary data.</text>
</comment>
<evidence type="ECO:0000256" key="2">
    <source>
        <dbReference type="ARBA" id="ARBA00022692"/>
    </source>
</evidence>
<evidence type="ECO:0000256" key="4">
    <source>
        <dbReference type="ARBA" id="ARBA00023136"/>
    </source>
</evidence>
<dbReference type="PATRIC" id="fig|1284664.3.peg.1793"/>
<feature type="transmembrane region" description="Helical" evidence="7">
    <location>
        <begin position="184"/>
        <end position="204"/>
    </location>
</feature>
<feature type="compositionally biased region" description="Low complexity" evidence="6">
    <location>
        <begin position="212"/>
        <end position="223"/>
    </location>
</feature>
<proteinExistence type="predicted"/>
<keyword evidence="4 7" id="KW-0472">Membrane</keyword>